<evidence type="ECO:0000313" key="7">
    <source>
        <dbReference type="EMBL" id="TCS64702.1"/>
    </source>
</evidence>
<name>A0A4R3JFR1_9PROT</name>
<accession>A0A4R3JFR1</accession>
<dbReference type="PANTHER" id="PTHR10010">
    <property type="entry name" value="SOLUTE CARRIER FAMILY 34 SODIUM PHOSPHATE , MEMBER 2-RELATED"/>
    <property type="match status" value="1"/>
</dbReference>
<feature type="transmembrane region" description="Helical" evidence="6">
    <location>
        <begin position="137"/>
        <end position="156"/>
    </location>
</feature>
<keyword evidence="8" id="KW-1185">Reference proteome</keyword>
<feature type="transmembrane region" description="Helical" evidence="6">
    <location>
        <begin position="50"/>
        <end position="76"/>
    </location>
</feature>
<dbReference type="AlphaFoldDB" id="A0A4R3JFR1"/>
<evidence type="ECO:0000256" key="4">
    <source>
        <dbReference type="ARBA" id="ARBA00022989"/>
    </source>
</evidence>
<proteinExistence type="predicted"/>
<evidence type="ECO:0000256" key="1">
    <source>
        <dbReference type="ARBA" id="ARBA00004651"/>
    </source>
</evidence>
<feature type="transmembrane region" description="Helical" evidence="6">
    <location>
        <begin position="177"/>
        <end position="205"/>
    </location>
</feature>
<dbReference type="Proteomes" id="UP000295304">
    <property type="component" value="Unassembled WGS sequence"/>
</dbReference>
<dbReference type="PANTHER" id="PTHR10010:SF46">
    <property type="entry name" value="SODIUM-DEPENDENT PHOSPHATE TRANSPORT PROTEIN 2B"/>
    <property type="match status" value="1"/>
</dbReference>
<evidence type="ECO:0000313" key="8">
    <source>
        <dbReference type="Proteomes" id="UP000295304"/>
    </source>
</evidence>
<gene>
    <name evidence="7" type="ORF">EDD55_10128</name>
</gene>
<dbReference type="InterPro" id="IPR003841">
    <property type="entry name" value="Na/Pi_transpt"/>
</dbReference>
<keyword evidence="2" id="KW-1003">Cell membrane</keyword>
<comment type="caution">
    <text evidence="7">The sequence shown here is derived from an EMBL/GenBank/DDBJ whole genome shotgun (WGS) entry which is preliminary data.</text>
</comment>
<keyword evidence="3 6" id="KW-0812">Transmembrane</keyword>
<feature type="transmembrane region" description="Helical" evidence="6">
    <location>
        <begin position="6"/>
        <end position="29"/>
    </location>
</feature>
<dbReference type="EMBL" id="SLZW01000001">
    <property type="protein sequence ID" value="TCS64702.1"/>
    <property type="molecule type" value="Genomic_DNA"/>
</dbReference>
<sequence>MGQGIVTLGILAGGLGLFLLAVTMITEGLKLAAGNALRDMLGKWTRSPGHGIVTGMSMTAVVQSSSAVTVAIIGFVNAGLLAMPQALGVVFGANIGTTMTGWLVAVIGFKIKVETFALPLIGVGMILRLAGGDSRRAQFGTALAGFGLFFMGIDVLRQAFEGLAVGIDLQRLTVEGVPGVLMFVGIGFLMTVLTQSSSAAIAITLTAATGGILSLHAAASMVIGANIGTTSTAALAVIGATPNAKRVAAAHIIFNIGTGVVALLILPILFWVVKVTGKFLGLEDIPAVTLAMFHTMFNVLGVLLMWPATRRLAKFLERRFVTLEEIEGRAKYLDKTVTVSPMLALNALTLEISRIATISRRMALAALSAESGPDRQMAKDRMIMDKLSLAVADFITRLERERLTDEVSAQLAKMLRAEQHLLACADQALVVAKAQAKPVIVDDEGLQNSLNHYRAEVVRLIGLTNPEIKDFSLAGCEALLEQVQSSYDDVKSALLIAGAELRSPVSGLIELVERNSHIRRMARQMVKAMRYLNALYVINDIQFPETPKAGVGKEAPGV</sequence>
<evidence type="ECO:0000256" key="5">
    <source>
        <dbReference type="ARBA" id="ARBA00023136"/>
    </source>
</evidence>
<dbReference type="RefSeq" id="WP_132937462.1">
    <property type="nucleotide sequence ID" value="NZ_CP119676.1"/>
</dbReference>
<protein>
    <submittedName>
        <fullName evidence="7">Phosphate:Na+ symporter</fullName>
    </submittedName>
</protein>
<dbReference type="GO" id="GO:0005436">
    <property type="term" value="F:sodium:phosphate symporter activity"/>
    <property type="evidence" value="ECO:0007669"/>
    <property type="project" value="InterPro"/>
</dbReference>
<feature type="transmembrane region" description="Helical" evidence="6">
    <location>
        <begin position="113"/>
        <end position="131"/>
    </location>
</feature>
<reference evidence="7 8" key="1">
    <citation type="submission" date="2019-03" db="EMBL/GenBank/DDBJ databases">
        <title>Genomic Encyclopedia of Type Strains, Phase IV (KMG-IV): sequencing the most valuable type-strain genomes for metagenomic binning, comparative biology and taxonomic classification.</title>
        <authorList>
            <person name="Goeker M."/>
        </authorList>
    </citation>
    <scope>NUCLEOTIDE SEQUENCE [LARGE SCALE GENOMIC DNA]</scope>
    <source>
        <strain evidence="7 8">DSM 101688</strain>
    </source>
</reference>
<evidence type="ECO:0000256" key="3">
    <source>
        <dbReference type="ARBA" id="ARBA00022692"/>
    </source>
</evidence>
<feature type="transmembrane region" description="Helical" evidence="6">
    <location>
        <begin position="252"/>
        <end position="273"/>
    </location>
</feature>
<dbReference type="GO" id="GO:0044341">
    <property type="term" value="P:sodium-dependent phosphate transport"/>
    <property type="evidence" value="ECO:0007669"/>
    <property type="project" value="InterPro"/>
</dbReference>
<feature type="transmembrane region" description="Helical" evidence="6">
    <location>
        <begin position="285"/>
        <end position="306"/>
    </location>
</feature>
<keyword evidence="5 6" id="KW-0472">Membrane</keyword>
<organism evidence="7 8">
    <name type="scientific">Varunaivibrio sulfuroxidans</name>
    <dbReference type="NCBI Taxonomy" id="1773489"/>
    <lineage>
        <taxon>Bacteria</taxon>
        <taxon>Pseudomonadati</taxon>
        <taxon>Pseudomonadota</taxon>
        <taxon>Alphaproteobacteria</taxon>
        <taxon>Rhodospirillales</taxon>
        <taxon>Magnetovibrionaceae</taxon>
        <taxon>Varunaivibrio</taxon>
    </lineage>
</organism>
<evidence type="ECO:0000256" key="2">
    <source>
        <dbReference type="ARBA" id="ARBA00022475"/>
    </source>
</evidence>
<dbReference type="GO" id="GO:0005886">
    <property type="term" value="C:plasma membrane"/>
    <property type="evidence" value="ECO:0007669"/>
    <property type="project" value="UniProtKB-SubCell"/>
</dbReference>
<comment type="subcellular location">
    <subcellularLocation>
        <location evidence="1">Cell membrane</location>
        <topology evidence="1">Multi-pass membrane protein</topology>
    </subcellularLocation>
</comment>
<feature type="transmembrane region" description="Helical" evidence="6">
    <location>
        <begin position="82"/>
        <end position="106"/>
    </location>
</feature>
<dbReference type="NCBIfam" id="NF037997">
    <property type="entry name" value="Na_Pi_symport"/>
    <property type="match status" value="1"/>
</dbReference>
<dbReference type="OrthoDB" id="9763003at2"/>
<keyword evidence="4 6" id="KW-1133">Transmembrane helix</keyword>
<evidence type="ECO:0000256" key="6">
    <source>
        <dbReference type="SAM" id="Phobius"/>
    </source>
</evidence>
<dbReference type="Pfam" id="PF02690">
    <property type="entry name" value="Na_Pi_cotrans"/>
    <property type="match status" value="1"/>
</dbReference>